<dbReference type="GO" id="GO:0005634">
    <property type="term" value="C:nucleus"/>
    <property type="evidence" value="ECO:0007669"/>
    <property type="project" value="TreeGrafter"/>
</dbReference>
<name>A0AAW0KUD7_QUESU</name>
<reference evidence="2 3" key="1">
    <citation type="journal article" date="2018" name="Sci. Data">
        <title>The draft genome sequence of cork oak.</title>
        <authorList>
            <person name="Ramos A.M."/>
            <person name="Usie A."/>
            <person name="Barbosa P."/>
            <person name="Barros P.M."/>
            <person name="Capote T."/>
            <person name="Chaves I."/>
            <person name="Simoes F."/>
            <person name="Abreu I."/>
            <person name="Carrasquinho I."/>
            <person name="Faro C."/>
            <person name="Guimaraes J.B."/>
            <person name="Mendonca D."/>
            <person name="Nobrega F."/>
            <person name="Rodrigues L."/>
            <person name="Saibo N.J.M."/>
            <person name="Varela M.C."/>
            <person name="Egas C."/>
            <person name="Matos J."/>
            <person name="Miguel C.M."/>
            <person name="Oliveira M.M."/>
            <person name="Ricardo C.P."/>
            <person name="Goncalves S."/>
        </authorList>
    </citation>
    <scope>NUCLEOTIDE SEQUENCE [LARGE SCALE GENOMIC DNA]</scope>
    <source>
        <strain evidence="3">cv. HL8</strain>
    </source>
</reference>
<protein>
    <submittedName>
        <fullName evidence="2">Uncharacterized protein</fullName>
    </submittedName>
</protein>
<dbReference type="AlphaFoldDB" id="A0AAW0KUD7"/>
<feature type="region of interest" description="Disordered" evidence="1">
    <location>
        <begin position="1"/>
        <end position="120"/>
    </location>
</feature>
<feature type="region of interest" description="Disordered" evidence="1">
    <location>
        <begin position="157"/>
        <end position="258"/>
    </location>
</feature>
<accession>A0AAW0KUD7</accession>
<dbReference type="Proteomes" id="UP000237347">
    <property type="component" value="Unassembled WGS sequence"/>
</dbReference>
<evidence type="ECO:0000313" key="3">
    <source>
        <dbReference type="Proteomes" id="UP000237347"/>
    </source>
</evidence>
<feature type="compositionally biased region" description="Basic and acidic residues" evidence="1">
    <location>
        <begin position="63"/>
        <end position="89"/>
    </location>
</feature>
<sequence>MVSGLESSDGVPGTKKDADGNEIKTVQAVHETKNTEMQVADAENLVTEKTVPNIDSKTVATKKQGDGDSSKTEIKADADKDDKKDERKTGVKSGVETDVDKKKVPQNDGKNGKLKNGDISKDEKLCSLSLSLDSLLDYTDKDMQELTFEKLRVKFVTRRNQRKRKRDEIQAKERDKKSPVKRAKTSELLVKEQDSKSETLNTAQPNDDKTKVKEEDKSVDYVVEVKMEDETDDEDPEEDEEMEESGMQHDLPNVKKEE</sequence>
<dbReference type="PANTHER" id="PTHR14304:SF11">
    <property type="entry name" value="SAP DOMAIN-CONTAINING PROTEIN"/>
    <property type="match status" value="1"/>
</dbReference>
<keyword evidence="3" id="KW-1185">Reference proteome</keyword>
<dbReference type="GO" id="GO:0006355">
    <property type="term" value="P:regulation of DNA-templated transcription"/>
    <property type="evidence" value="ECO:0007669"/>
    <property type="project" value="InterPro"/>
</dbReference>
<organism evidence="2 3">
    <name type="scientific">Quercus suber</name>
    <name type="common">Cork oak</name>
    <dbReference type="NCBI Taxonomy" id="58331"/>
    <lineage>
        <taxon>Eukaryota</taxon>
        <taxon>Viridiplantae</taxon>
        <taxon>Streptophyta</taxon>
        <taxon>Embryophyta</taxon>
        <taxon>Tracheophyta</taxon>
        <taxon>Spermatophyta</taxon>
        <taxon>Magnoliopsida</taxon>
        <taxon>eudicotyledons</taxon>
        <taxon>Gunneridae</taxon>
        <taxon>Pentapetalae</taxon>
        <taxon>rosids</taxon>
        <taxon>fabids</taxon>
        <taxon>Fagales</taxon>
        <taxon>Fagaceae</taxon>
        <taxon>Quercus</taxon>
    </lineage>
</organism>
<dbReference type="InterPro" id="IPR025224">
    <property type="entry name" value="CCAR1/CCAR2"/>
</dbReference>
<feature type="compositionally biased region" description="Basic and acidic residues" evidence="1">
    <location>
        <begin position="166"/>
        <end position="178"/>
    </location>
</feature>
<feature type="compositionally biased region" description="Basic and acidic residues" evidence="1">
    <location>
        <begin position="206"/>
        <end position="228"/>
    </location>
</feature>
<dbReference type="EMBL" id="PKMF04000220">
    <property type="protein sequence ID" value="KAK7842460.1"/>
    <property type="molecule type" value="Genomic_DNA"/>
</dbReference>
<dbReference type="PANTHER" id="PTHR14304">
    <property type="entry name" value="CELL DIVISION CYCLE AND APOPTOSIS REGULATOR PROTEIN"/>
    <property type="match status" value="1"/>
</dbReference>
<proteinExistence type="predicted"/>
<evidence type="ECO:0000256" key="1">
    <source>
        <dbReference type="SAM" id="MobiDB-lite"/>
    </source>
</evidence>
<comment type="caution">
    <text evidence="2">The sequence shown here is derived from an EMBL/GenBank/DDBJ whole genome shotgun (WGS) entry which is preliminary data.</text>
</comment>
<feature type="compositionally biased region" description="Acidic residues" evidence="1">
    <location>
        <begin position="229"/>
        <end position="244"/>
    </location>
</feature>
<evidence type="ECO:0000313" key="2">
    <source>
        <dbReference type="EMBL" id="KAK7842460.1"/>
    </source>
</evidence>
<gene>
    <name evidence="2" type="ORF">CFP56_013705</name>
</gene>